<organism evidence="2 3">
    <name type="scientific">Rhododendron griersonianum</name>
    <dbReference type="NCBI Taxonomy" id="479676"/>
    <lineage>
        <taxon>Eukaryota</taxon>
        <taxon>Viridiplantae</taxon>
        <taxon>Streptophyta</taxon>
        <taxon>Embryophyta</taxon>
        <taxon>Tracheophyta</taxon>
        <taxon>Spermatophyta</taxon>
        <taxon>Magnoliopsida</taxon>
        <taxon>eudicotyledons</taxon>
        <taxon>Gunneridae</taxon>
        <taxon>Pentapetalae</taxon>
        <taxon>asterids</taxon>
        <taxon>Ericales</taxon>
        <taxon>Ericaceae</taxon>
        <taxon>Ericoideae</taxon>
        <taxon>Rhodoreae</taxon>
        <taxon>Rhododendron</taxon>
    </lineage>
</organism>
<protein>
    <submittedName>
        <fullName evidence="2">Uncharacterized protein</fullName>
    </submittedName>
</protein>
<sequence>MLAQFLELTSMQQQAVPESQLGSPDTVMLSSKPPSSTARPIIVNQVVRLLERVHYASPLLG</sequence>
<dbReference type="Proteomes" id="UP000823749">
    <property type="component" value="Chromosome 2"/>
</dbReference>
<dbReference type="EMBL" id="JACTNZ010000002">
    <property type="protein sequence ID" value="KAG5563230.1"/>
    <property type="molecule type" value="Genomic_DNA"/>
</dbReference>
<gene>
    <name evidence="2" type="ORF">RHGRI_005850</name>
</gene>
<evidence type="ECO:0000313" key="3">
    <source>
        <dbReference type="Proteomes" id="UP000823749"/>
    </source>
</evidence>
<evidence type="ECO:0000256" key="1">
    <source>
        <dbReference type="SAM" id="MobiDB-lite"/>
    </source>
</evidence>
<comment type="caution">
    <text evidence="2">The sequence shown here is derived from an EMBL/GenBank/DDBJ whole genome shotgun (WGS) entry which is preliminary data.</text>
</comment>
<feature type="region of interest" description="Disordered" evidence="1">
    <location>
        <begin position="16"/>
        <end position="36"/>
    </location>
</feature>
<reference evidence="2" key="1">
    <citation type="submission" date="2020-08" db="EMBL/GenBank/DDBJ databases">
        <title>Plant Genome Project.</title>
        <authorList>
            <person name="Zhang R.-G."/>
        </authorList>
    </citation>
    <scope>NUCLEOTIDE SEQUENCE</scope>
    <source>
        <strain evidence="2">WSP0</strain>
        <tissue evidence="2">Leaf</tissue>
    </source>
</reference>
<accession>A0AAV6LDP3</accession>
<proteinExistence type="predicted"/>
<name>A0AAV6LDP3_9ERIC</name>
<evidence type="ECO:0000313" key="2">
    <source>
        <dbReference type="EMBL" id="KAG5563230.1"/>
    </source>
</evidence>
<dbReference type="AlphaFoldDB" id="A0AAV6LDP3"/>
<keyword evidence="3" id="KW-1185">Reference proteome</keyword>